<evidence type="ECO:0000256" key="4">
    <source>
        <dbReference type="ARBA" id="ARBA00022989"/>
    </source>
</evidence>
<evidence type="ECO:0000256" key="10">
    <source>
        <dbReference type="SAM" id="MobiDB-lite"/>
    </source>
</evidence>
<evidence type="ECO:0000256" key="2">
    <source>
        <dbReference type="ARBA" id="ARBA00022475"/>
    </source>
</evidence>
<name>A0AAE9A6R0_CAEBR</name>
<evidence type="ECO:0000256" key="1">
    <source>
        <dbReference type="ARBA" id="ARBA00004651"/>
    </source>
</evidence>
<evidence type="ECO:0000256" key="6">
    <source>
        <dbReference type="ARBA" id="ARBA00023136"/>
    </source>
</evidence>
<evidence type="ECO:0000256" key="3">
    <source>
        <dbReference type="ARBA" id="ARBA00022692"/>
    </source>
</evidence>
<sequence>MATMEAILTNISLQEAVTDPLIVSMLQEPSSQLGEHHEDVLNSTMDWNYGNISDYHFVTRIPYYENYSQETVSVSNPHLFLEQQDAIMFSPLRTNLRVVLLLLLLSPDPQKNIIIILQKTKRRRREDMPSMATTAVFLCGHLGALSVILNLFVIIALLRHRRRVLSNVFYVIVLHCAILDVARGICLILYGLPYFANSFYNIHLDISTRIKLFQASRFALVILRVCNLLTIFNLLVFTTNEYIVIRYPLHYRRYFRRKFVLIILAICWTVSIMMAIGILYSSSKSPQDWLPPEERGIDLATITMVLISTLCFVTLGTVVVCYLSILRTIRKFKDEGCLNNDESHRIHNRSLHRPINGQGSNCSNGSRGSKWKSVQAMSRHKYIYVIGSVLIVDLLFLCPYSGIQMVSFLHINNFLQITHGSTLIRWWLQVLIGVHSVCQPLCYFRMTEFRRLACCNPRRPWNRTKSFSQMNKSFANTRSNVREEENGANTGESEINPSDALLRNGAGSGEGGTPSHRSPTIAWTRGESVRFRTYGNEFAHHIPNKPFEKKETSVEMELLPISAGSATPSDEPAPIMIDDSPLV</sequence>
<dbReference type="CDD" id="cd00637">
    <property type="entry name" value="7tm_classA_rhodopsin-like"/>
    <property type="match status" value="1"/>
</dbReference>
<dbReference type="PROSITE" id="PS50262">
    <property type="entry name" value="G_PROTEIN_RECEP_F1_2"/>
    <property type="match status" value="1"/>
</dbReference>
<feature type="domain" description="G-protein coupled receptors family 1 profile" evidence="12">
    <location>
        <begin position="149"/>
        <end position="443"/>
    </location>
</feature>
<dbReference type="PANTHER" id="PTHR24246">
    <property type="entry name" value="OLFACTORY RECEPTOR AND ADENOSINE RECEPTOR"/>
    <property type="match status" value="1"/>
</dbReference>
<dbReference type="PANTHER" id="PTHR24246:SF27">
    <property type="entry name" value="ADENOSINE RECEPTOR, ISOFORM A"/>
    <property type="match status" value="1"/>
</dbReference>
<dbReference type="GO" id="GO:0005886">
    <property type="term" value="C:plasma membrane"/>
    <property type="evidence" value="ECO:0007669"/>
    <property type="project" value="UniProtKB-SubCell"/>
</dbReference>
<dbReference type="Pfam" id="PF00001">
    <property type="entry name" value="7tm_1"/>
    <property type="match status" value="1"/>
</dbReference>
<dbReference type="InterPro" id="IPR000276">
    <property type="entry name" value="GPCR_Rhodpsn"/>
</dbReference>
<keyword evidence="7" id="KW-0675">Receptor</keyword>
<dbReference type="Gene3D" id="1.20.1070.10">
    <property type="entry name" value="Rhodopsin 7-helix transmembrane proteins"/>
    <property type="match status" value="1"/>
</dbReference>
<evidence type="ECO:0000256" key="8">
    <source>
        <dbReference type="ARBA" id="ARBA00023180"/>
    </source>
</evidence>
<dbReference type="SUPFAM" id="SSF81321">
    <property type="entry name" value="Family A G protein-coupled receptor-like"/>
    <property type="match status" value="1"/>
</dbReference>
<organism evidence="13 14">
    <name type="scientific">Caenorhabditis briggsae</name>
    <dbReference type="NCBI Taxonomy" id="6238"/>
    <lineage>
        <taxon>Eukaryota</taxon>
        <taxon>Metazoa</taxon>
        <taxon>Ecdysozoa</taxon>
        <taxon>Nematoda</taxon>
        <taxon>Chromadorea</taxon>
        <taxon>Rhabditida</taxon>
        <taxon>Rhabditina</taxon>
        <taxon>Rhabditomorpha</taxon>
        <taxon>Rhabditoidea</taxon>
        <taxon>Rhabditidae</taxon>
        <taxon>Peloderinae</taxon>
        <taxon>Caenorhabditis</taxon>
    </lineage>
</organism>
<accession>A0AAE9A6R0</accession>
<feature type="transmembrane region" description="Helical" evidence="11">
    <location>
        <begin position="215"/>
        <end position="238"/>
    </location>
</feature>
<keyword evidence="4 11" id="KW-1133">Transmembrane helix</keyword>
<keyword evidence="6 11" id="KW-0472">Membrane</keyword>
<evidence type="ECO:0000256" key="7">
    <source>
        <dbReference type="ARBA" id="ARBA00023170"/>
    </source>
</evidence>
<proteinExistence type="predicted"/>
<keyword evidence="5" id="KW-0297">G-protein coupled receptor</keyword>
<feature type="compositionally biased region" description="Polar residues" evidence="10">
    <location>
        <begin position="487"/>
        <end position="496"/>
    </location>
</feature>
<keyword evidence="9" id="KW-0807">Transducer</keyword>
<dbReference type="EMBL" id="CP090895">
    <property type="protein sequence ID" value="ULT90790.1"/>
    <property type="molecule type" value="Genomic_DNA"/>
</dbReference>
<evidence type="ECO:0000313" key="14">
    <source>
        <dbReference type="Proteomes" id="UP000827892"/>
    </source>
</evidence>
<evidence type="ECO:0000256" key="11">
    <source>
        <dbReference type="SAM" id="Phobius"/>
    </source>
</evidence>
<evidence type="ECO:0000313" key="13">
    <source>
        <dbReference type="EMBL" id="ULT90790.1"/>
    </source>
</evidence>
<feature type="region of interest" description="Disordered" evidence="10">
    <location>
        <begin position="474"/>
        <end position="522"/>
    </location>
</feature>
<feature type="transmembrane region" description="Helical" evidence="11">
    <location>
        <begin position="300"/>
        <end position="323"/>
    </location>
</feature>
<gene>
    <name evidence="13" type="ORF">L3Y34_008834</name>
</gene>
<comment type="subcellular location">
    <subcellularLocation>
        <location evidence="1">Cell membrane</location>
        <topology evidence="1">Multi-pass membrane protein</topology>
    </subcellularLocation>
</comment>
<feature type="transmembrane region" description="Helical" evidence="11">
    <location>
        <begin position="135"/>
        <end position="158"/>
    </location>
</feature>
<keyword evidence="2" id="KW-1003">Cell membrane</keyword>
<protein>
    <recommendedName>
        <fullName evidence="12">G-protein coupled receptors family 1 profile domain-containing protein</fullName>
    </recommendedName>
</protein>
<feature type="transmembrane region" description="Helical" evidence="11">
    <location>
        <begin position="170"/>
        <end position="195"/>
    </location>
</feature>
<feature type="transmembrane region" description="Helical" evidence="11">
    <location>
        <begin position="382"/>
        <end position="403"/>
    </location>
</feature>
<keyword evidence="8" id="KW-0325">Glycoprotein</keyword>
<evidence type="ECO:0000256" key="9">
    <source>
        <dbReference type="ARBA" id="ARBA00023224"/>
    </source>
</evidence>
<keyword evidence="3 11" id="KW-0812">Transmembrane</keyword>
<feature type="region of interest" description="Disordered" evidence="10">
    <location>
        <begin position="562"/>
        <end position="583"/>
    </location>
</feature>
<dbReference type="GO" id="GO:0004930">
    <property type="term" value="F:G protein-coupled receptor activity"/>
    <property type="evidence" value="ECO:0007669"/>
    <property type="project" value="UniProtKB-KW"/>
</dbReference>
<dbReference type="InterPro" id="IPR017452">
    <property type="entry name" value="GPCR_Rhodpsn_7TM"/>
</dbReference>
<dbReference type="Proteomes" id="UP000827892">
    <property type="component" value="Chromosome V"/>
</dbReference>
<dbReference type="AlphaFoldDB" id="A0AAE9A6R0"/>
<feature type="transmembrane region" description="Helical" evidence="11">
    <location>
        <begin position="259"/>
        <end position="280"/>
    </location>
</feature>
<evidence type="ECO:0000259" key="12">
    <source>
        <dbReference type="PROSITE" id="PS50262"/>
    </source>
</evidence>
<evidence type="ECO:0000256" key="5">
    <source>
        <dbReference type="ARBA" id="ARBA00023040"/>
    </source>
</evidence>
<reference evidence="13 14" key="1">
    <citation type="submission" date="2022-02" db="EMBL/GenBank/DDBJ databases">
        <title>Chromosome-level reference genomes for two strains of Caenorhabditis briggsae: an improved platform for comparative genomics.</title>
        <authorList>
            <person name="Stevens L."/>
            <person name="Andersen E.C."/>
        </authorList>
    </citation>
    <scope>NUCLEOTIDE SEQUENCE [LARGE SCALE GENOMIC DNA]</scope>
    <source>
        <strain evidence="13">QX1410_ONT</strain>
        <tissue evidence="13">Whole-organism</tissue>
    </source>
</reference>